<organism evidence="3 4">
    <name type="scientific">Pseudooctadecabacter jejudonensis</name>
    <dbReference type="NCBI Taxonomy" id="1391910"/>
    <lineage>
        <taxon>Bacteria</taxon>
        <taxon>Pseudomonadati</taxon>
        <taxon>Pseudomonadota</taxon>
        <taxon>Alphaproteobacteria</taxon>
        <taxon>Rhodobacterales</taxon>
        <taxon>Paracoccaceae</taxon>
        <taxon>Pseudooctadecabacter</taxon>
    </lineage>
</organism>
<evidence type="ECO:0000313" key="3">
    <source>
        <dbReference type="EMBL" id="SLN60834.1"/>
    </source>
</evidence>
<feature type="chain" id="PRO_5013345930" description="YHYH domain-containing protein" evidence="1">
    <location>
        <begin position="25"/>
        <end position="251"/>
    </location>
</feature>
<dbReference type="Pfam" id="PF14240">
    <property type="entry name" value="YHYH"/>
    <property type="match status" value="1"/>
</dbReference>
<accession>A0A1Y5TCI9</accession>
<feature type="domain" description="YHYH" evidence="2">
    <location>
        <begin position="63"/>
        <end position="240"/>
    </location>
</feature>
<dbReference type="Proteomes" id="UP000193623">
    <property type="component" value="Unassembled WGS sequence"/>
</dbReference>
<feature type="signal peptide" evidence="1">
    <location>
        <begin position="1"/>
        <end position="24"/>
    </location>
</feature>
<dbReference type="OrthoDB" id="9796530at2"/>
<dbReference type="RefSeq" id="WP_085865622.1">
    <property type="nucleotide sequence ID" value="NZ_FWFT01000006.1"/>
</dbReference>
<evidence type="ECO:0000313" key="4">
    <source>
        <dbReference type="Proteomes" id="UP000193623"/>
    </source>
</evidence>
<keyword evidence="4" id="KW-1185">Reference proteome</keyword>
<protein>
    <recommendedName>
        <fullName evidence="2">YHYH domain-containing protein</fullName>
    </recommendedName>
</protein>
<keyword evidence="1" id="KW-0732">Signal</keyword>
<dbReference type="EMBL" id="FWFT01000006">
    <property type="protein sequence ID" value="SLN60834.1"/>
    <property type="molecule type" value="Genomic_DNA"/>
</dbReference>
<dbReference type="AlphaFoldDB" id="A0A1Y5TCI9"/>
<proteinExistence type="predicted"/>
<reference evidence="3 4" key="1">
    <citation type="submission" date="2017-03" db="EMBL/GenBank/DDBJ databases">
        <authorList>
            <person name="Afonso C.L."/>
            <person name="Miller P.J."/>
            <person name="Scott M.A."/>
            <person name="Spackman E."/>
            <person name="Goraichik I."/>
            <person name="Dimitrov K.M."/>
            <person name="Suarez D.L."/>
            <person name="Swayne D.E."/>
        </authorList>
    </citation>
    <scope>NUCLEOTIDE SEQUENCE [LARGE SCALE GENOMIC DNA]</scope>
    <source>
        <strain evidence="3 4">CECT 8397</strain>
    </source>
</reference>
<gene>
    <name evidence="3" type="ORF">PSJ8397_03249</name>
</gene>
<evidence type="ECO:0000256" key="1">
    <source>
        <dbReference type="SAM" id="SignalP"/>
    </source>
</evidence>
<name>A0A1Y5TCI9_9RHOB</name>
<evidence type="ECO:0000259" key="2">
    <source>
        <dbReference type="Pfam" id="PF14240"/>
    </source>
</evidence>
<dbReference type="InterPro" id="IPR025924">
    <property type="entry name" value="YHYH_dom"/>
</dbReference>
<sequence length="251" mass="26656">MKTLATTCAAACAAFILTAPHAQAHVSITVTNDQRCITSDGVPSHDTGPWRAGAVLVAQSHQFCMPAAPQLSGGVTQDVLVSGITVSGIPLRPGTAEYYDASSPRGYSRDRASGWNVEGMGGLTMDAQNGHVDGRGLYHYHGIPKDGTRDLDQNLFGYAADGFPILYAGDHIQPSWQLKSGARPSGPSNPGGAYDGTYVQDYEFVAGSGQLDECNGAMVNGAYVYFATDTFPFFPRCFKGTVSADFMGRRR</sequence>